<evidence type="ECO:0000313" key="2">
    <source>
        <dbReference type="Proteomes" id="UP000253420"/>
    </source>
</evidence>
<proteinExistence type="predicted"/>
<protein>
    <submittedName>
        <fullName evidence="1">Uncharacterized protein</fullName>
    </submittedName>
</protein>
<name>A0A368K622_9HYPH</name>
<accession>A0A368K622</accession>
<evidence type="ECO:0000313" key="1">
    <source>
        <dbReference type="EMBL" id="RCS23913.1"/>
    </source>
</evidence>
<dbReference type="Proteomes" id="UP000253420">
    <property type="component" value="Unassembled WGS sequence"/>
</dbReference>
<dbReference type="EMBL" id="QOZG01000004">
    <property type="protein sequence ID" value="RCS23913.1"/>
    <property type="molecule type" value="Genomic_DNA"/>
</dbReference>
<dbReference type="AlphaFoldDB" id="A0A368K622"/>
<gene>
    <name evidence="1" type="ORF">DUT91_11670</name>
</gene>
<comment type="caution">
    <text evidence="1">The sequence shown here is derived from an EMBL/GenBank/DDBJ whole genome shotgun (WGS) entry which is preliminary data.</text>
</comment>
<organism evidence="1 2">
    <name type="scientific">Phyllobacterium salinisoli</name>
    <dbReference type="NCBI Taxonomy" id="1899321"/>
    <lineage>
        <taxon>Bacteria</taxon>
        <taxon>Pseudomonadati</taxon>
        <taxon>Pseudomonadota</taxon>
        <taxon>Alphaproteobacteria</taxon>
        <taxon>Hyphomicrobiales</taxon>
        <taxon>Phyllobacteriaceae</taxon>
        <taxon>Phyllobacterium</taxon>
    </lineage>
</organism>
<sequence length="88" mass="9473">MNAGLDNRDRAVGLSIGWVVARTGLPDGQPGGHIAENGGRAGLRGLDSMAFCWHFLPMTFSARTADRTMDDISAIITRDNNGERMVGR</sequence>
<keyword evidence="2" id="KW-1185">Reference proteome</keyword>
<reference evidence="1 2" key="1">
    <citation type="submission" date="2018-07" db="EMBL/GenBank/DDBJ databases">
        <title>The draft genome of Phyllobacterium salinisoli.</title>
        <authorList>
            <person name="Liu L."/>
            <person name="Li L."/>
            <person name="Zhang X."/>
            <person name="Liang L."/>
        </authorList>
    </citation>
    <scope>NUCLEOTIDE SEQUENCE [LARGE SCALE GENOMIC DNA]</scope>
    <source>
        <strain evidence="1 2">LLAN61</strain>
    </source>
</reference>